<name>A0A6J5PAP8_9CAUD</name>
<evidence type="ECO:0000256" key="1">
    <source>
        <dbReference type="SAM" id="MobiDB-lite"/>
    </source>
</evidence>
<sequence>MQAKPINQSRGPTTGNTNTGSKRSDFMSEKAKTGSEKSALATMVTDAVARRGELMRSVRDPAVEPLHAKTNVGRGPTKGNAARQQKSGAARKGALGATSGY</sequence>
<organism evidence="2">
    <name type="scientific">uncultured Caudovirales phage</name>
    <dbReference type="NCBI Taxonomy" id="2100421"/>
    <lineage>
        <taxon>Viruses</taxon>
        <taxon>Duplodnaviria</taxon>
        <taxon>Heunggongvirae</taxon>
        <taxon>Uroviricota</taxon>
        <taxon>Caudoviricetes</taxon>
        <taxon>Peduoviridae</taxon>
        <taxon>Maltschvirus</taxon>
        <taxon>Maltschvirus maltsch</taxon>
    </lineage>
</organism>
<feature type="region of interest" description="Disordered" evidence="1">
    <location>
        <begin position="1"/>
        <end position="40"/>
    </location>
</feature>
<proteinExistence type="predicted"/>
<gene>
    <name evidence="2" type="ORF">UFOVP841_25</name>
</gene>
<protein>
    <submittedName>
        <fullName evidence="2">Uncharacterized protein</fullName>
    </submittedName>
</protein>
<evidence type="ECO:0000313" key="2">
    <source>
        <dbReference type="EMBL" id="CAB4166155.1"/>
    </source>
</evidence>
<feature type="compositionally biased region" description="Basic and acidic residues" evidence="1">
    <location>
        <begin position="22"/>
        <end position="35"/>
    </location>
</feature>
<feature type="region of interest" description="Disordered" evidence="1">
    <location>
        <begin position="52"/>
        <end position="101"/>
    </location>
</feature>
<feature type="compositionally biased region" description="Basic and acidic residues" evidence="1">
    <location>
        <begin position="52"/>
        <end position="62"/>
    </location>
</feature>
<dbReference type="EMBL" id="LR796784">
    <property type="protein sequence ID" value="CAB4166155.1"/>
    <property type="molecule type" value="Genomic_DNA"/>
</dbReference>
<feature type="compositionally biased region" description="Polar residues" evidence="1">
    <location>
        <begin position="1"/>
        <end position="21"/>
    </location>
</feature>
<reference evidence="2" key="1">
    <citation type="submission" date="2020-04" db="EMBL/GenBank/DDBJ databases">
        <authorList>
            <person name="Chiriac C."/>
            <person name="Salcher M."/>
            <person name="Ghai R."/>
            <person name="Kavagutti S V."/>
        </authorList>
    </citation>
    <scope>NUCLEOTIDE SEQUENCE</scope>
</reference>
<accession>A0A6J5PAP8</accession>